<dbReference type="AlphaFoldDB" id="A0A7S4FU35"/>
<name>A0A7S4FU35_9EUGL</name>
<reference evidence="2" key="1">
    <citation type="submission" date="2021-01" db="EMBL/GenBank/DDBJ databases">
        <authorList>
            <person name="Corre E."/>
            <person name="Pelletier E."/>
            <person name="Niang G."/>
            <person name="Scheremetjew M."/>
            <person name="Finn R."/>
            <person name="Kale V."/>
            <person name="Holt S."/>
            <person name="Cochrane G."/>
            <person name="Meng A."/>
            <person name="Brown T."/>
            <person name="Cohen L."/>
        </authorList>
    </citation>
    <scope>NUCLEOTIDE SEQUENCE</scope>
    <source>
        <strain evidence="2">CCMP1594</strain>
    </source>
</reference>
<feature type="compositionally biased region" description="Polar residues" evidence="1">
    <location>
        <begin position="62"/>
        <end position="72"/>
    </location>
</feature>
<feature type="compositionally biased region" description="Pro residues" evidence="1">
    <location>
        <begin position="23"/>
        <end position="32"/>
    </location>
</feature>
<evidence type="ECO:0000256" key="1">
    <source>
        <dbReference type="SAM" id="MobiDB-lite"/>
    </source>
</evidence>
<evidence type="ECO:0000313" key="2">
    <source>
        <dbReference type="EMBL" id="CAE0814413.1"/>
    </source>
</evidence>
<sequence>MATPAVDGQAQEDDDGPSAFPTPHSPTVPPALRPHKPTGQRVPKTHSPPTTDGQRRKLKPNISANPAPTQTHTHTHFVRETMSQQPINPLWSIRDTAGQKSLSTSLRTPRQAIQYKDMFEARRLSKKK</sequence>
<dbReference type="EMBL" id="HBJA01072709">
    <property type="protein sequence ID" value="CAE0814413.1"/>
    <property type="molecule type" value="Transcribed_RNA"/>
</dbReference>
<gene>
    <name evidence="2" type="ORF">EGYM00163_LOCUS25567</name>
</gene>
<accession>A0A7S4FU35</accession>
<protein>
    <submittedName>
        <fullName evidence="2">Uncharacterized protein</fullName>
    </submittedName>
</protein>
<organism evidence="2">
    <name type="scientific">Eutreptiella gymnastica</name>
    <dbReference type="NCBI Taxonomy" id="73025"/>
    <lineage>
        <taxon>Eukaryota</taxon>
        <taxon>Discoba</taxon>
        <taxon>Euglenozoa</taxon>
        <taxon>Euglenida</taxon>
        <taxon>Spirocuta</taxon>
        <taxon>Euglenophyceae</taxon>
        <taxon>Eutreptiales</taxon>
        <taxon>Eutreptiaceae</taxon>
        <taxon>Eutreptiella</taxon>
    </lineage>
</organism>
<feature type="compositionally biased region" description="Polar residues" evidence="1">
    <location>
        <begin position="98"/>
        <end position="108"/>
    </location>
</feature>
<proteinExistence type="predicted"/>
<feature type="region of interest" description="Disordered" evidence="1">
    <location>
        <begin position="1"/>
        <end position="109"/>
    </location>
</feature>